<dbReference type="GO" id="GO:0140663">
    <property type="term" value="F:ATP-dependent FeS chaperone activity"/>
    <property type="evidence" value="ECO:0007669"/>
    <property type="project" value="InterPro"/>
</dbReference>
<reference evidence="7 8" key="1">
    <citation type="journal article" date="2014" name="Int. J. Syst. Evol. Microbiol.">
        <title>Listeria floridensis sp. nov., Listeria aquatica sp. nov., Listeria cornellensis sp. nov., Listeria riparia sp. nov. and Listeria grandensis sp. nov., from agricultural and natural environments.</title>
        <authorList>
            <person name="den Bakker H.C."/>
            <person name="Warchocki S."/>
            <person name="Wright E.M."/>
            <person name="Allred A.F."/>
            <person name="Ahlstrom C."/>
            <person name="Manuel C.S."/>
            <person name="Stasiewicz M.J."/>
            <person name="Burrell A."/>
            <person name="Roof S."/>
            <person name="Strawn L."/>
            <person name="Fortes E.D."/>
            <person name="Nightingale K.K."/>
            <person name="Kephart D."/>
            <person name="Wiedmann M."/>
        </authorList>
    </citation>
    <scope>NUCLEOTIDE SEQUENCE [LARGE SCALE GENOMIC DNA]</scope>
    <source>
        <strain evidence="7 8">FSL S10-1204</strain>
    </source>
</reference>
<dbReference type="GO" id="GO:0016226">
    <property type="term" value="P:iron-sulfur cluster assembly"/>
    <property type="evidence" value="ECO:0007669"/>
    <property type="project" value="InterPro"/>
</dbReference>
<evidence type="ECO:0000256" key="3">
    <source>
        <dbReference type="ARBA" id="ARBA00022840"/>
    </source>
</evidence>
<keyword evidence="2 6" id="KW-0547">Nucleotide-binding</keyword>
<comment type="function">
    <text evidence="6">Binds and transfers iron-sulfur (Fe-S) clusters to target apoproteins. Can hydrolyze ATP.</text>
</comment>
<evidence type="ECO:0000256" key="2">
    <source>
        <dbReference type="ARBA" id="ARBA00022741"/>
    </source>
</evidence>
<name>W7D7N7_9LIST</name>
<dbReference type="CDD" id="cd02037">
    <property type="entry name" value="Mrp_NBP35"/>
    <property type="match status" value="1"/>
</dbReference>
<feature type="binding site" evidence="6">
    <location>
        <begin position="108"/>
        <end position="115"/>
    </location>
    <ligand>
        <name>ATP</name>
        <dbReference type="ChEBI" id="CHEBI:30616"/>
    </ligand>
</feature>
<dbReference type="GO" id="GO:0046872">
    <property type="term" value="F:metal ion binding"/>
    <property type="evidence" value="ECO:0007669"/>
    <property type="project" value="UniProtKB-KW"/>
</dbReference>
<dbReference type="InterPro" id="IPR027417">
    <property type="entry name" value="P-loop_NTPase"/>
</dbReference>
<dbReference type="PATRIC" id="fig|1265816.5.peg.1581"/>
<dbReference type="GO" id="GO:0016887">
    <property type="term" value="F:ATP hydrolysis activity"/>
    <property type="evidence" value="ECO:0007669"/>
    <property type="project" value="UniProtKB-UniRule"/>
</dbReference>
<accession>W7D7N7</accession>
<dbReference type="PANTHER" id="PTHR42961:SF2">
    <property type="entry name" value="IRON-SULFUR PROTEIN NUBPL"/>
    <property type="match status" value="1"/>
</dbReference>
<comment type="subunit">
    <text evidence="6">Homodimer.</text>
</comment>
<dbReference type="RefSeq" id="WP_036100599.1">
    <property type="nucleotide sequence ID" value="NZ_AODL01000008.1"/>
</dbReference>
<sequence length="353" mass="38752">MLNEQQITKLLERIIDPVLEATLLETDGIIEVSATEAGTTLEIALADPEQQTEEFTTNITDLLSQFGHEEIHLELSYLPTSKVEKIIEGRNNILSPESKTQFIAIASGKGGVGKSTIAANLAVSLRRLGKKVGLLDADIYGFSLPVLLGTSESPTTKDEKIIPVTTYGIQLVSMESFVDEGEPVIWRGPMLGKMIKMFLEDVKWDAPDYLIIDLPPGTGDVALDIHTLLPSCNEIIVTTPHHAAATVASRAGIMAQKNNHHILGVIENLSYYLSESGEKIYLFGQGGGEKVARTLKTELLITFPIEQPEQNKNGYLSGIYEENTPLGKHFLTLAKKINQTFIIKICKKVLTNR</sequence>
<dbReference type="Proteomes" id="UP000019248">
    <property type="component" value="Unassembled WGS sequence"/>
</dbReference>
<dbReference type="GO" id="GO:0051539">
    <property type="term" value="F:4 iron, 4 sulfur cluster binding"/>
    <property type="evidence" value="ECO:0007669"/>
    <property type="project" value="TreeGrafter"/>
</dbReference>
<dbReference type="HAMAP" id="MF_02040">
    <property type="entry name" value="Mrp_NBP35"/>
    <property type="match status" value="1"/>
</dbReference>
<dbReference type="SUPFAM" id="SSF52540">
    <property type="entry name" value="P-loop containing nucleoside triphosphate hydrolases"/>
    <property type="match status" value="1"/>
</dbReference>
<keyword evidence="3 6" id="KW-0067">ATP-binding</keyword>
<dbReference type="GO" id="GO:0005524">
    <property type="term" value="F:ATP binding"/>
    <property type="evidence" value="ECO:0007669"/>
    <property type="project" value="UniProtKB-UniRule"/>
</dbReference>
<proteinExistence type="inferred from homology"/>
<organism evidence="7 8">
    <name type="scientific">Listeria riparia FSL S10-1204</name>
    <dbReference type="NCBI Taxonomy" id="1265816"/>
    <lineage>
        <taxon>Bacteria</taxon>
        <taxon>Bacillati</taxon>
        <taxon>Bacillota</taxon>
        <taxon>Bacilli</taxon>
        <taxon>Bacillales</taxon>
        <taxon>Listeriaceae</taxon>
        <taxon>Listeria</taxon>
    </lineage>
</organism>
<protein>
    <recommendedName>
        <fullName evidence="6">Iron-sulfur cluster carrier protein</fullName>
    </recommendedName>
</protein>
<keyword evidence="8" id="KW-1185">Reference proteome</keyword>
<evidence type="ECO:0000256" key="1">
    <source>
        <dbReference type="ARBA" id="ARBA00022723"/>
    </source>
</evidence>
<dbReference type="FunFam" id="3.40.50.300:FF:001099">
    <property type="entry name" value="Iron-sulfur cluster carrier protein"/>
    <property type="match status" value="1"/>
</dbReference>
<dbReference type="AlphaFoldDB" id="W7D7N7"/>
<dbReference type="PANTHER" id="PTHR42961">
    <property type="entry name" value="IRON-SULFUR PROTEIN NUBPL"/>
    <property type="match status" value="1"/>
</dbReference>
<evidence type="ECO:0000256" key="4">
    <source>
        <dbReference type="ARBA" id="ARBA00023004"/>
    </source>
</evidence>
<dbReference type="InterPro" id="IPR033756">
    <property type="entry name" value="YlxH/NBP35"/>
</dbReference>
<evidence type="ECO:0000313" key="8">
    <source>
        <dbReference type="Proteomes" id="UP000019248"/>
    </source>
</evidence>
<evidence type="ECO:0000256" key="6">
    <source>
        <dbReference type="HAMAP-Rule" id="MF_02040"/>
    </source>
</evidence>
<comment type="caution">
    <text evidence="7">The sequence shown here is derived from an EMBL/GenBank/DDBJ whole genome shotgun (WGS) entry which is preliminary data.</text>
</comment>
<comment type="similarity">
    <text evidence="6">Belongs to the Mrp/NBP35 ATP-binding proteins family.</text>
</comment>
<dbReference type="InterPro" id="IPR019591">
    <property type="entry name" value="Mrp/NBP35_ATP-bd"/>
</dbReference>
<keyword evidence="1 6" id="KW-0479">Metal-binding</keyword>
<dbReference type="Pfam" id="PF10609">
    <property type="entry name" value="ParA"/>
    <property type="match status" value="1"/>
</dbReference>
<dbReference type="Gene3D" id="3.40.50.300">
    <property type="entry name" value="P-loop containing nucleotide triphosphate hydrolases"/>
    <property type="match status" value="1"/>
</dbReference>
<evidence type="ECO:0000313" key="7">
    <source>
        <dbReference type="EMBL" id="EUJ45057.1"/>
    </source>
</evidence>
<gene>
    <name evidence="7" type="ORF">PRIP_08005</name>
</gene>
<dbReference type="EMBL" id="AODL01000008">
    <property type="protein sequence ID" value="EUJ45057.1"/>
    <property type="molecule type" value="Genomic_DNA"/>
</dbReference>
<dbReference type="OrthoDB" id="9809679at2"/>
<dbReference type="InterPro" id="IPR044304">
    <property type="entry name" value="NUBPL-like"/>
</dbReference>
<keyword evidence="5 6" id="KW-0411">Iron-sulfur</keyword>
<keyword evidence="6" id="KW-0378">Hydrolase</keyword>
<keyword evidence="4 6" id="KW-0408">Iron</keyword>
<evidence type="ECO:0000256" key="5">
    <source>
        <dbReference type="ARBA" id="ARBA00023014"/>
    </source>
</evidence>